<evidence type="ECO:0000259" key="3">
    <source>
        <dbReference type="Pfam" id="PF22845"/>
    </source>
</evidence>
<evidence type="ECO:0000256" key="1">
    <source>
        <dbReference type="SAM" id="MobiDB-lite"/>
    </source>
</evidence>
<dbReference type="Proteomes" id="UP000660675">
    <property type="component" value="Unassembled WGS sequence"/>
</dbReference>
<dbReference type="EMBL" id="BMTF01000003">
    <property type="protein sequence ID" value="GGV77508.1"/>
    <property type="molecule type" value="Genomic_DNA"/>
</dbReference>
<dbReference type="InterPro" id="IPR021447">
    <property type="entry name" value="DUF3097_C"/>
</dbReference>
<evidence type="ECO:0000259" key="2">
    <source>
        <dbReference type="Pfam" id="PF11296"/>
    </source>
</evidence>
<feature type="domain" description="DUF3097" evidence="3">
    <location>
        <begin position="29"/>
        <end position="92"/>
    </location>
</feature>
<evidence type="ECO:0008006" key="6">
    <source>
        <dbReference type="Google" id="ProtNLM"/>
    </source>
</evidence>
<organism evidence="4 5">
    <name type="scientific">Streptomyces gelaticus</name>
    <dbReference type="NCBI Taxonomy" id="285446"/>
    <lineage>
        <taxon>Bacteria</taxon>
        <taxon>Bacillati</taxon>
        <taxon>Actinomycetota</taxon>
        <taxon>Actinomycetes</taxon>
        <taxon>Kitasatosporales</taxon>
        <taxon>Streptomycetaceae</taxon>
        <taxon>Streptomyces</taxon>
    </lineage>
</organism>
<feature type="compositionally biased region" description="Basic residues" evidence="1">
    <location>
        <begin position="1"/>
        <end position="10"/>
    </location>
</feature>
<keyword evidence="5" id="KW-1185">Reference proteome</keyword>
<proteinExistence type="predicted"/>
<accession>A0ABQ2VVY4</accession>
<comment type="caution">
    <text evidence="4">The sequence shown here is derived from an EMBL/GenBank/DDBJ whole genome shotgun (WGS) entry which is preliminary data.</text>
</comment>
<feature type="region of interest" description="Disordered" evidence="1">
    <location>
        <begin position="1"/>
        <end position="26"/>
    </location>
</feature>
<evidence type="ECO:0000313" key="4">
    <source>
        <dbReference type="EMBL" id="GGV77508.1"/>
    </source>
</evidence>
<name>A0ABQ2VVY4_9ACTN</name>
<feature type="domain" description="DUF3097" evidence="2">
    <location>
        <begin position="122"/>
        <end position="278"/>
    </location>
</feature>
<protein>
    <recommendedName>
        <fullName evidence="6">DUF3097 domain-containing protein</fullName>
    </recommendedName>
</protein>
<reference evidence="5" key="1">
    <citation type="journal article" date="2019" name="Int. J. Syst. Evol. Microbiol.">
        <title>The Global Catalogue of Microorganisms (GCM) 10K type strain sequencing project: providing services to taxonomists for standard genome sequencing and annotation.</title>
        <authorList>
            <consortium name="The Broad Institute Genomics Platform"/>
            <consortium name="The Broad Institute Genome Sequencing Center for Infectious Disease"/>
            <person name="Wu L."/>
            <person name="Ma J."/>
        </authorList>
    </citation>
    <scope>NUCLEOTIDE SEQUENCE [LARGE SCALE GENOMIC DNA]</scope>
    <source>
        <strain evidence="5">JCM 4376</strain>
    </source>
</reference>
<dbReference type="Pfam" id="PF22845">
    <property type="entry name" value="DUF3097_N"/>
    <property type="match status" value="1"/>
</dbReference>
<dbReference type="Pfam" id="PF11296">
    <property type="entry name" value="DUF3097_C"/>
    <property type="match status" value="1"/>
</dbReference>
<evidence type="ECO:0000313" key="5">
    <source>
        <dbReference type="Proteomes" id="UP000660675"/>
    </source>
</evidence>
<sequence length="287" mass="31151">MTLRAYRRPMRSYQPDLTPPWKKSAPVPEVPVETDLVVEEVSTGFCGAVIRCEKTAQGPTVTLEDRFGKHRVFPMEPRGFLLEGRVVTLVRPSSAAPVRPARTASGSIAVPGARARVARAGRIYVEGRHDAELVERVWGDDLRIEGVVVEYLEGIDDLPAIVGEFSPGPDARLGVLVDHLVPGSKESRIAARVSDANVLVVGHPYIDVWEAVKPSSVGITAWPAVPRGQDWKTGVCRALGWPENTGAAWQRILSTVRSYRDLEPALLGSVEHLIDFVTAPNTSPSGG</sequence>
<dbReference type="InterPro" id="IPR053883">
    <property type="entry name" value="DUF3097_N"/>
</dbReference>
<gene>
    <name evidence="4" type="ORF">GCM10015535_10820</name>
</gene>